<dbReference type="Gene3D" id="1.25.40.10">
    <property type="entry name" value="Tetratricopeptide repeat domain"/>
    <property type="match status" value="1"/>
</dbReference>
<evidence type="ECO:0000313" key="1">
    <source>
        <dbReference type="EMBL" id="AQS52204.1"/>
    </source>
</evidence>
<dbReference type="OrthoDB" id="7593450at2"/>
<organism evidence="1 2">
    <name type="scientific">Paenalcaligenes hominis</name>
    <dbReference type="NCBI Taxonomy" id="643674"/>
    <lineage>
        <taxon>Bacteria</taxon>
        <taxon>Pseudomonadati</taxon>
        <taxon>Pseudomonadota</taxon>
        <taxon>Betaproteobacteria</taxon>
        <taxon>Burkholderiales</taxon>
        <taxon>Alcaligenaceae</taxon>
        <taxon>Paenalcaligenes</taxon>
    </lineage>
</organism>
<reference evidence="1 2" key="1">
    <citation type="submission" date="2017-01" db="EMBL/GenBank/DDBJ databases">
        <title>Complete Genome Sequence of Paenalcaligenes hominis, Isolated from a paraplegic Patient with neurogenic bladder.</title>
        <authorList>
            <person name="Mukhopadhyay R."/>
            <person name="Joaquin J."/>
            <person name="Hogue R."/>
            <person name="Kilaru A."/>
            <person name="Jospin G."/>
            <person name="Mars K."/>
            <person name="Eisen J.A."/>
            <person name="Chaturvedi V."/>
        </authorList>
    </citation>
    <scope>NUCLEOTIDE SEQUENCE [LARGE SCALE GENOMIC DNA]</scope>
    <source>
        <strain evidence="1 2">15S00501</strain>
    </source>
</reference>
<dbReference type="Pfam" id="PF06041">
    <property type="entry name" value="DUF924"/>
    <property type="match status" value="1"/>
</dbReference>
<dbReference type="Gene3D" id="1.20.58.320">
    <property type="entry name" value="TPR-like"/>
    <property type="match status" value="1"/>
</dbReference>
<evidence type="ECO:0008006" key="3">
    <source>
        <dbReference type="Google" id="ProtNLM"/>
    </source>
</evidence>
<dbReference type="KEGG" id="phn:PAEH1_12915"/>
<dbReference type="Proteomes" id="UP000189369">
    <property type="component" value="Chromosome"/>
</dbReference>
<dbReference type="InterPro" id="IPR011990">
    <property type="entry name" value="TPR-like_helical_dom_sf"/>
</dbReference>
<evidence type="ECO:0000313" key="2">
    <source>
        <dbReference type="Proteomes" id="UP000189369"/>
    </source>
</evidence>
<accession>A0A1U9K2L4</accession>
<proteinExistence type="predicted"/>
<protein>
    <recommendedName>
        <fullName evidence="3">DUF924 domain-containing protein</fullName>
    </recommendedName>
</protein>
<dbReference type="EMBL" id="CP019697">
    <property type="protein sequence ID" value="AQS52204.1"/>
    <property type="molecule type" value="Genomic_DNA"/>
</dbReference>
<name>A0A1U9K2L4_9BURK</name>
<gene>
    <name evidence="1" type="ORF">PAEH1_12915</name>
</gene>
<dbReference type="InterPro" id="IPR010323">
    <property type="entry name" value="DUF924"/>
</dbReference>
<dbReference type="SUPFAM" id="SSF48452">
    <property type="entry name" value="TPR-like"/>
    <property type="match status" value="1"/>
</dbReference>
<dbReference type="AlphaFoldDB" id="A0A1U9K2L4"/>
<dbReference type="STRING" id="643674.PAEH1_12915"/>
<sequence>MSTTLSPQAVLHFWAHVTTPEQWFTKDAQFDRRLTQQFLHTTEAVAQGECAHWRHSLHGRLAEIIVLDQFSRNIWRNTPRAFAQDPMALALAQEALRHPHFVQLSQRERQFILMPFMHSESKKIHAQALGLFKQYTDATTTEYEIRHKVIIDRFGRYPHRNAILGRSSTAAEREFLKGPDSSF</sequence>